<dbReference type="Gene3D" id="1.10.260.40">
    <property type="entry name" value="lambda repressor-like DNA-binding domains"/>
    <property type="match status" value="1"/>
</dbReference>
<evidence type="ECO:0000259" key="1">
    <source>
        <dbReference type="PROSITE" id="PS50943"/>
    </source>
</evidence>
<dbReference type="Proteomes" id="UP001601992">
    <property type="component" value="Unassembled WGS sequence"/>
</dbReference>
<dbReference type="Pfam" id="PF19054">
    <property type="entry name" value="DUF5753"/>
    <property type="match status" value="1"/>
</dbReference>
<name>A0ABW6SA83_9NOCA</name>
<evidence type="ECO:0000313" key="3">
    <source>
        <dbReference type="Proteomes" id="UP001601992"/>
    </source>
</evidence>
<feature type="domain" description="HTH cro/C1-type" evidence="1">
    <location>
        <begin position="17"/>
        <end position="72"/>
    </location>
</feature>
<dbReference type="PROSITE" id="PS50943">
    <property type="entry name" value="HTH_CROC1"/>
    <property type="match status" value="1"/>
</dbReference>
<dbReference type="InterPro" id="IPR043917">
    <property type="entry name" value="DUF5753"/>
</dbReference>
<accession>A0ABW6SA83</accession>
<comment type="caution">
    <text evidence="2">The sequence shown here is derived from an EMBL/GenBank/DDBJ whole genome shotgun (WGS) entry which is preliminary data.</text>
</comment>
<dbReference type="Pfam" id="PF13560">
    <property type="entry name" value="HTH_31"/>
    <property type="match status" value="1"/>
</dbReference>
<proteinExistence type="predicted"/>
<keyword evidence="3" id="KW-1185">Reference proteome</keyword>
<gene>
    <name evidence="2" type="ORF">ACFYXQ_36100</name>
</gene>
<dbReference type="SUPFAM" id="SSF47413">
    <property type="entry name" value="lambda repressor-like DNA-binding domains"/>
    <property type="match status" value="1"/>
</dbReference>
<dbReference type="CDD" id="cd00093">
    <property type="entry name" value="HTH_XRE"/>
    <property type="match status" value="1"/>
</dbReference>
<dbReference type="InterPro" id="IPR010982">
    <property type="entry name" value="Lambda_DNA-bd_dom_sf"/>
</dbReference>
<sequence length="298" mass="33606">MTEHDSSITRRQLGRHLREAREAVGMTLEETSTLMEWGKSSLQRLEKGLNQKVRIRDLDGLIEIYGIEDEEAAGLRGLAKEAAEKSWLHEFGDLIPANFSVYMGLESAARRLTVYQPDLVPGLLQIADYARVLAQTASPTDTAMELAGRVQLKMRRQQLINRKIKPASMDVVLFESVLRRMVGGRAVMEKQLRSLADASTRPNITIRVLPFSAGMPTGEQIGPFVVLEFGEDGRGNPIEPTTVYAEGYTSDMYSEKVGIVQRYTQAHKQIQQAALDENDSRILLRMSSREYQRERRPI</sequence>
<reference evidence="2 3" key="1">
    <citation type="submission" date="2024-10" db="EMBL/GenBank/DDBJ databases">
        <title>The Natural Products Discovery Center: Release of the First 8490 Sequenced Strains for Exploring Actinobacteria Biosynthetic Diversity.</title>
        <authorList>
            <person name="Kalkreuter E."/>
            <person name="Kautsar S.A."/>
            <person name="Yang D."/>
            <person name="Bader C.D."/>
            <person name="Teijaro C.N."/>
            <person name="Fluegel L."/>
            <person name="Davis C.M."/>
            <person name="Simpson J.R."/>
            <person name="Lauterbach L."/>
            <person name="Steele A.D."/>
            <person name="Gui C."/>
            <person name="Meng S."/>
            <person name="Li G."/>
            <person name="Viehrig K."/>
            <person name="Ye F."/>
            <person name="Su P."/>
            <person name="Kiefer A.F."/>
            <person name="Nichols A."/>
            <person name="Cepeda A.J."/>
            <person name="Yan W."/>
            <person name="Fan B."/>
            <person name="Jiang Y."/>
            <person name="Adhikari A."/>
            <person name="Zheng C.-J."/>
            <person name="Schuster L."/>
            <person name="Cowan T.M."/>
            <person name="Smanski M.J."/>
            <person name="Chevrette M.G."/>
            <person name="De Carvalho L.P.S."/>
            <person name="Shen B."/>
        </authorList>
    </citation>
    <scope>NUCLEOTIDE SEQUENCE [LARGE SCALE GENOMIC DNA]</scope>
    <source>
        <strain evidence="2 3">NPDC002593</strain>
    </source>
</reference>
<dbReference type="SMART" id="SM00530">
    <property type="entry name" value="HTH_XRE"/>
    <property type="match status" value="1"/>
</dbReference>
<dbReference type="InterPro" id="IPR001387">
    <property type="entry name" value="Cro/C1-type_HTH"/>
</dbReference>
<evidence type="ECO:0000313" key="2">
    <source>
        <dbReference type="EMBL" id="MFF3573198.1"/>
    </source>
</evidence>
<dbReference type="EMBL" id="JBIAQY010000017">
    <property type="protein sequence ID" value="MFF3573198.1"/>
    <property type="molecule type" value="Genomic_DNA"/>
</dbReference>
<dbReference type="RefSeq" id="WP_040831750.1">
    <property type="nucleotide sequence ID" value="NZ_JBIAQY010000017.1"/>
</dbReference>
<organism evidence="2 3">
    <name type="scientific">Nocardia jiangxiensis</name>
    <dbReference type="NCBI Taxonomy" id="282685"/>
    <lineage>
        <taxon>Bacteria</taxon>
        <taxon>Bacillati</taxon>
        <taxon>Actinomycetota</taxon>
        <taxon>Actinomycetes</taxon>
        <taxon>Mycobacteriales</taxon>
        <taxon>Nocardiaceae</taxon>
        <taxon>Nocardia</taxon>
    </lineage>
</organism>
<protein>
    <submittedName>
        <fullName evidence="2">Helix-turn-helix domain-containing protein</fullName>
    </submittedName>
</protein>